<feature type="region of interest" description="Disordered" evidence="11">
    <location>
        <begin position="521"/>
        <end position="599"/>
    </location>
</feature>
<evidence type="ECO:0000256" key="7">
    <source>
        <dbReference type="ARBA" id="ARBA00023186"/>
    </source>
</evidence>
<feature type="compositionally biased region" description="Basic and acidic residues" evidence="11">
    <location>
        <begin position="522"/>
        <end position="531"/>
    </location>
</feature>
<evidence type="ECO:0000313" key="13">
    <source>
        <dbReference type="Proteomes" id="UP001159428"/>
    </source>
</evidence>
<keyword evidence="3 10" id="KW-0812">Transmembrane</keyword>
<feature type="compositionally biased region" description="Basic and acidic residues" evidence="11">
    <location>
        <begin position="52"/>
        <end position="64"/>
    </location>
</feature>
<feature type="disulfide bond" evidence="9">
    <location>
        <begin position="171"/>
        <end position="205"/>
    </location>
</feature>
<dbReference type="AlphaFoldDB" id="A0AAU9W612"/>
<sequence length="612" mass="69615">MRLKQILVYLALVVLLCTLSSWAADDVEVEDEEDLDSDSESEPEDQESIKIIGKEKKKAPETEPYKPPVISLENEDSVFFSEPFAIRGEFQNRWLKSQAKKDGVDVEIAKYDGEWSFEEPSTKLFSGDLGLVLKSKARHHAISALLSKPFDFKDKPFVVQYEVKFQQAMECGGAYVKLLSQQDSFDLKTFHDKSPYTIMFGPDKCGEDKKLHFIFRHKNPKTGEYEEKHAKKPTGNFQNVFDGKKTHLFTLVVRPDNSFEVFVDQTSVNSGNLLEDVTPAVNPPKEIDDPNDKKPDDWDEREKIPDPDAEKPDDWDEDAPTKIPDPDAKKPDDWLDDEPEYVADPNSVKPDDWDEEEDGEWEAPQIANPKCEKSGCGEWKAPFIDNPAYKGKWSPPLVDNPDYKGIWKPRKIDNPDYFEDKEPFKMTSIAAVGLELWSMTPDILFDNFIITNDKSVADKWASDSWVKKNVKETYGGDEEGGVVNNLLEATNERPWLWVLFVIVVILPFVLIAACCFPGSKSDAAKKKKTDEPTEDVPADENEEAETKGDDEEETAAGDEEADEKNEEEEEEEKKEAEGNEEEEPAGKDEVDEEETERLEIEKKVLFLVKALC</sequence>
<accession>A0AAU9W612</accession>
<evidence type="ECO:0000256" key="1">
    <source>
        <dbReference type="ARBA" id="ARBA00004115"/>
    </source>
</evidence>
<dbReference type="PANTHER" id="PTHR11073:SF1">
    <property type="entry name" value="CALNEXIN 14D-RELATED"/>
    <property type="match status" value="1"/>
</dbReference>
<comment type="subcellular location">
    <subcellularLocation>
        <location evidence="1">Endoplasmic reticulum membrane</location>
        <topology evidence="1">Single-pass type I membrane protein</topology>
    </subcellularLocation>
</comment>
<keyword evidence="7 10" id="KW-0143">Chaperone</keyword>
<evidence type="ECO:0008006" key="14">
    <source>
        <dbReference type="Google" id="ProtNLM"/>
    </source>
</evidence>
<gene>
    <name evidence="12" type="ORF">PMEA_00033131</name>
</gene>
<evidence type="ECO:0000313" key="12">
    <source>
        <dbReference type="EMBL" id="CAH3046175.1"/>
    </source>
</evidence>
<evidence type="ECO:0000256" key="4">
    <source>
        <dbReference type="ARBA" id="ARBA00022824"/>
    </source>
</evidence>
<feature type="region of interest" description="Disordered" evidence="11">
    <location>
        <begin position="28"/>
        <end position="67"/>
    </location>
</feature>
<feature type="transmembrane region" description="Helical" evidence="10">
    <location>
        <begin position="495"/>
        <end position="518"/>
    </location>
</feature>
<dbReference type="InterPro" id="IPR018124">
    <property type="entry name" value="Calret/calnex_CS"/>
</dbReference>
<feature type="compositionally biased region" description="Basic and acidic residues" evidence="11">
    <location>
        <begin position="285"/>
        <end position="312"/>
    </location>
</feature>
<evidence type="ECO:0000256" key="8">
    <source>
        <dbReference type="ARBA" id="ARBA00053392"/>
    </source>
</evidence>
<evidence type="ECO:0000256" key="11">
    <source>
        <dbReference type="SAM" id="MobiDB-lite"/>
    </source>
</evidence>
<evidence type="ECO:0000256" key="5">
    <source>
        <dbReference type="ARBA" id="ARBA00022989"/>
    </source>
</evidence>
<dbReference type="PROSITE" id="PS00805">
    <property type="entry name" value="CALRETICULIN_REPEAT"/>
    <property type="match status" value="1"/>
</dbReference>
<dbReference type="InterPro" id="IPR009033">
    <property type="entry name" value="Calreticulin/calnexin_P_dom_sf"/>
</dbReference>
<feature type="chain" id="PRO_5043090687" description="Calnexin" evidence="10">
    <location>
        <begin position="24"/>
        <end position="612"/>
    </location>
</feature>
<dbReference type="Gene3D" id="2.10.250.10">
    <property type="entry name" value="Calreticulin/calnexin, P domain"/>
    <property type="match status" value="1"/>
</dbReference>
<keyword evidence="9" id="KW-1015">Disulfide bond</keyword>
<evidence type="ECO:0000256" key="6">
    <source>
        <dbReference type="ARBA" id="ARBA00023136"/>
    </source>
</evidence>
<organism evidence="12 13">
    <name type="scientific">Pocillopora meandrina</name>
    <dbReference type="NCBI Taxonomy" id="46732"/>
    <lineage>
        <taxon>Eukaryota</taxon>
        <taxon>Metazoa</taxon>
        <taxon>Cnidaria</taxon>
        <taxon>Anthozoa</taxon>
        <taxon>Hexacorallia</taxon>
        <taxon>Scleractinia</taxon>
        <taxon>Astrocoeniina</taxon>
        <taxon>Pocilloporidae</taxon>
        <taxon>Pocillopora</taxon>
    </lineage>
</organism>
<reference evidence="12 13" key="1">
    <citation type="submission" date="2022-05" db="EMBL/GenBank/DDBJ databases">
        <authorList>
            <consortium name="Genoscope - CEA"/>
            <person name="William W."/>
        </authorList>
    </citation>
    <scope>NUCLEOTIDE SEQUENCE [LARGE SCALE GENOMIC DNA]</scope>
</reference>
<protein>
    <recommendedName>
        <fullName evidence="14">Calnexin</fullName>
    </recommendedName>
</protein>
<keyword evidence="4 10" id="KW-0256">Endoplasmic reticulum</keyword>
<keyword evidence="13" id="KW-1185">Reference proteome</keyword>
<dbReference type="InterPro" id="IPR013320">
    <property type="entry name" value="ConA-like_dom_sf"/>
</dbReference>
<dbReference type="GO" id="GO:0006457">
    <property type="term" value="P:protein folding"/>
    <property type="evidence" value="ECO:0007669"/>
    <property type="project" value="InterPro"/>
</dbReference>
<name>A0AAU9W612_9CNID</name>
<dbReference type="GO" id="GO:0005789">
    <property type="term" value="C:endoplasmic reticulum membrane"/>
    <property type="evidence" value="ECO:0007669"/>
    <property type="project" value="UniProtKB-SubCell"/>
</dbReference>
<dbReference type="PRINTS" id="PR00626">
    <property type="entry name" value="CALRETICULIN"/>
</dbReference>
<dbReference type="PROSITE" id="PS00803">
    <property type="entry name" value="CALRETICULIN_1"/>
    <property type="match status" value="1"/>
</dbReference>
<evidence type="ECO:0000256" key="10">
    <source>
        <dbReference type="RuleBase" id="RU362126"/>
    </source>
</evidence>
<evidence type="ECO:0000256" key="2">
    <source>
        <dbReference type="ARBA" id="ARBA00010983"/>
    </source>
</evidence>
<dbReference type="FunFam" id="2.10.250.10:FF:000001">
    <property type="entry name" value="Calnexin homolog"/>
    <property type="match status" value="1"/>
</dbReference>
<dbReference type="GO" id="GO:0036503">
    <property type="term" value="P:ERAD pathway"/>
    <property type="evidence" value="ECO:0007669"/>
    <property type="project" value="TreeGrafter"/>
</dbReference>
<evidence type="ECO:0000256" key="3">
    <source>
        <dbReference type="ARBA" id="ARBA00022692"/>
    </source>
</evidence>
<feature type="compositionally biased region" description="Acidic residues" evidence="11">
    <location>
        <begin position="532"/>
        <end position="596"/>
    </location>
</feature>
<feature type="compositionally biased region" description="Acidic residues" evidence="11">
    <location>
        <begin position="352"/>
        <end position="361"/>
    </location>
</feature>
<dbReference type="SUPFAM" id="SSF63887">
    <property type="entry name" value="P-domain of calnexin/calreticulin"/>
    <property type="match status" value="1"/>
</dbReference>
<dbReference type="EMBL" id="CALNXJ010000008">
    <property type="protein sequence ID" value="CAH3046175.1"/>
    <property type="molecule type" value="Genomic_DNA"/>
</dbReference>
<keyword evidence="6 10" id="KW-0472">Membrane</keyword>
<dbReference type="PANTHER" id="PTHR11073">
    <property type="entry name" value="CALRETICULIN AND CALNEXIN"/>
    <property type="match status" value="1"/>
</dbReference>
<feature type="signal peptide" evidence="10">
    <location>
        <begin position="1"/>
        <end position="23"/>
    </location>
</feature>
<feature type="compositionally biased region" description="Acidic residues" evidence="11">
    <location>
        <begin position="28"/>
        <end position="46"/>
    </location>
</feature>
<dbReference type="Gene3D" id="2.60.120.200">
    <property type="match status" value="1"/>
</dbReference>
<keyword evidence="10" id="KW-0732">Signal</keyword>
<dbReference type="PROSITE" id="PS00804">
    <property type="entry name" value="CALRETICULIN_2"/>
    <property type="match status" value="1"/>
</dbReference>
<dbReference type="GO" id="GO:0005509">
    <property type="term" value="F:calcium ion binding"/>
    <property type="evidence" value="ECO:0007669"/>
    <property type="project" value="InterPro"/>
</dbReference>
<dbReference type="GO" id="GO:0051082">
    <property type="term" value="F:unfolded protein binding"/>
    <property type="evidence" value="ECO:0007669"/>
    <property type="project" value="InterPro"/>
</dbReference>
<dbReference type="Proteomes" id="UP001159428">
    <property type="component" value="Unassembled WGS sequence"/>
</dbReference>
<proteinExistence type="inferred from homology"/>
<keyword evidence="5 10" id="KW-1133">Transmembrane helix</keyword>
<evidence type="ECO:0000256" key="9">
    <source>
        <dbReference type="PIRSR" id="PIRSR601580-3"/>
    </source>
</evidence>
<dbReference type="Pfam" id="PF00262">
    <property type="entry name" value="Calreticulin"/>
    <property type="match status" value="1"/>
</dbReference>
<dbReference type="InterPro" id="IPR001580">
    <property type="entry name" value="Calret/calnex"/>
</dbReference>
<feature type="compositionally biased region" description="Basic and acidic residues" evidence="11">
    <location>
        <begin position="324"/>
        <end position="333"/>
    </location>
</feature>
<dbReference type="FunFam" id="2.60.120.200:FF:000011">
    <property type="entry name" value="Probable calnexin"/>
    <property type="match status" value="1"/>
</dbReference>
<comment type="function">
    <text evidence="8">Calcium-binding protein that interacts with newly synthesized monoglucosylated glycoproteins in the endoplasmic reticulum. It may act in assisting protein assembly and/or in the retention within the ER of unassembled protein subunits. It seems to play a major role in the quality control apparatus of the ER by the retention of incorrectly folded proteins. Required for embryogenesis and larval development under heat and ER stress conditions. May be important for germ cell development. Involved in neuronal necrotic cell death.</text>
</comment>
<comment type="similarity">
    <text evidence="2 10">Belongs to the calreticulin family.</text>
</comment>
<comment type="caution">
    <text evidence="12">The sequence shown here is derived from an EMBL/GenBank/DDBJ whole genome shotgun (WGS) entry which is preliminary data.</text>
</comment>
<dbReference type="SUPFAM" id="SSF49899">
    <property type="entry name" value="Concanavalin A-like lectins/glucanases"/>
    <property type="match status" value="2"/>
</dbReference>
<feature type="region of interest" description="Disordered" evidence="11">
    <location>
        <begin position="273"/>
        <end position="362"/>
    </location>
</feature>